<proteinExistence type="predicted"/>
<sequence length="347" mass="39703">MMNENISGQNTTEKFQDIQNLSSLKLGWFKITPIGEPKMYANGNQQCKVEIQIEKLIFDEKNSIWLKQSLTSAEISSIKIAEFSSNVLASLPNGWYKDDTKNKFDIGFISGTFSEMDEFGFDVNNDENFAQNSIEDGSLNVTERASYQVFTRFLRCASSVPIQPQKLMATIRLDNGETYSTHSVSDESYVTITPIAPYRINVGNLLNHRRDDAYTANGYDVDIYYWQLPYSLRILEEVYSGQGHTSSKLLYFTDKKPKSKRFICATIKSNVSYLTIKDIVDYVNDTSSVNLKENNQFIRALRFAFNSHVSTNYDNRLSYNITDNFGCVHKYIFNSIENFNMLTISNG</sequence>
<dbReference type="KEGG" id="sbf:JCM31447_22020"/>
<dbReference type="RefSeq" id="WP_130610242.1">
    <property type="nucleotide sequence ID" value="NZ_AP019368.1"/>
</dbReference>
<dbReference type="OrthoDB" id="6891610at2"/>
<name>A0A4P2VNM1_FLUSA</name>
<dbReference type="Proteomes" id="UP000291236">
    <property type="component" value="Chromosome"/>
</dbReference>
<keyword evidence="2" id="KW-1185">Reference proteome</keyword>
<protein>
    <submittedName>
        <fullName evidence="1">Uncharacterized protein</fullName>
    </submittedName>
</protein>
<reference evidence="1 2" key="1">
    <citation type="submission" date="2018-12" db="EMBL/GenBank/DDBJ databases">
        <title>Rubrispira sanarue gen. nov., sp., nov., a member of the order Silvanigrellales, isolated from a brackish lake in Hamamatsu Japan.</title>
        <authorList>
            <person name="Maejima Y."/>
            <person name="Iino T."/>
            <person name="Muraguchi Y."/>
            <person name="Fukuda K."/>
            <person name="Nojiri H."/>
            <person name="Ohkuma M."/>
            <person name="Moriuchi R."/>
            <person name="Dohra H."/>
            <person name="Kimbara K."/>
            <person name="Shintani M."/>
        </authorList>
    </citation>
    <scope>NUCLEOTIDE SEQUENCE [LARGE SCALE GENOMIC DNA]</scope>
    <source>
        <strain evidence="1 2">RF1110005</strain>
    </source>
</reference>
<gene>
    <name evidence="1" type="ORF">JCM31447_22020</name>
</gene>
<evidence type="ECO:0000313" key="2">
    <source>
        <dbReference type="Proteomes" id="UP000291236"/>
    </source>
</evidence>
<organism evidence="1 2">
    <name type="scientific">Fluviispira sanaruensis</name>
    <dbReference type="NCBI Taxonomy" id="2493639"/>
    <lineage>
        <taxon>Bacteria</taxon>
        <taxon>Pseudomonadati</taxon>
        <taxon>Bdellovibrionota</taxon>
        <taxon>Oligoflexia</taxon>
        <taxon>Silvanigrellales</taxon>
        <taxon>Silvanigrellaceae</taxon>
        <taxon>Fluviispira</taxon>
    </lineage>
</organism>
<evidence type="ECO:0000313" key="1">
    <source>
        <dbReference type="EMBL" id="BBH53754.1"/>
    </source>
</evidence>
<dbReference type="AlphaFoldDB" id="A0A4P2VNM1"/>
<dbReference type="EMBL" id="AP019368">
    <property type="protein sequence ID" value="BBH53754.1"/>
    <property type="molecule type" value="Genomic_DNA"/>
</dbReference>
<accession>A0A4P2VNM1</accession>